<comment type="caution">
    <text evidence="2">The sequence shown here is derived from an EMBL/GenBank/DDBJ whole genome shotgun (WGS) entry which is preliminary data.</text>
</comment>
<name>A0AB73BWC4_9FUSO</name>
<evidence type="ECO:0000313" key="3">
    <source>
        <dbReference type="Proteomes" id="UP000027473"/>
    </source>
</evidence>
<proteinExistence type="predicted"/>
<reference evidence="2 3" key="1">
    <citation type="submission" date="2014-01" db="EMBL/GenBank/DDBJ databases">
        <title>Comparative genomics of Fusobacterium necrophorum wild isolates.</title>
        <authorList>
            <person name="Kittichotirat W."/>
            <person name="Bumgarner R.E."/>
            <person name="Lawrence P."/>
        </authorList>
    </citation>
    <scope>NUCLEOTIDE SEQUENCE [LARGE SCALE GENOMIC DNA]</scope>
    <source>
        <strain evidence="2 3">BL</strain>
    </source>
</reference>
<dbReference type="EMBL" id="JAAC01000084">
    <property type="protein sequence ID" value="KDE63328.1"/>
    <property type="molecule type" value="Genomic_DNA"/>
</dbReference>
<sequence>MKKEITCRYSAKISNSFFSGILILFFACIILSVYYETYGVILAGISLFSSILFSFLHFLSKNFTASFLLEEDKVTIKTPFRRREVNFSDISEIFQESYEQDVSLFGILGTTPSPNQYCILLKNGKSIIFRVAISEEKAYQRELDKLVRKTYHTKFFMRTKTIKQALEEDGMTENMRDYQFEKERPKADYSLVLALLELSQYSGIEITDTIK</sequence>
<keyword evidence="1" id="KW-1133">Transmembrane helix</keyword>
<protein>
    <submittedName>
        <fullName evidence="2">Uncharacterized protein</fullName>
    </submittedName>
</protein>
<feature type="transmembrane region" description="Helical" evidence="1">
    <location>
        <begin position="12"/>
        <end position="34"/>
    </location>
</feature>
<keyword evidence="1" id="KW-0472">Membrane</keyword>
<organism evidence="2 3">
    <name type="scientific">Fusobacterium necrophorum BL</name>
    <dbReference type="NCBI Taxonomy" id="1441732"/>
    <lineage>
        <taxon>Bacteria</taxon>
        <taxon>Fusobacteriati</taxon>
        <taxon>Fusobacteriota</taxon>
        <taxon>Fusobacteriia</taxon>
        <taxon>Fusobacteriales</taxon>
        <taxon>Fusobacteriaceae</taxon>
        <taxon>Fusobacterium</taxon>
    </lineage>
</organism>
<dbReference type="AlphaFoldDB" id="A0AB73BWC4"/>
<dbReference type="Proteomes" id="UP000027473">
    <property type="component" value="Unassembled WGS sequence"/>
</dbReference>
<evidence type="ECO:0000313" key="2">
    <source>
        <dbReference type="EMBL" id="KDE63328.1"/>
    </source>
</evidence>
<feature type="transmembrane region" description="Helical" evidence="1">
    <location>
        <begin position="40"/>
        <end position="59"/>
    </location>
</feature>
<dbReference type="RefSeq" id="WP_035933079.1">
    <property type="nucleotide sequence ID" value="NZ_JAAC01000084.1"/>
</dbReference>
<evidence type="ECO:0000256" key="1">
    <source>
        <dbReference type="SAM" id="Phobius"/>
    </source>
</evidence>
<keyword evidence="1" id="KW-0812">Transmembrane</keyword>
<dbReference type="PROSITE" id="PS51257">
    <property type="entry name" value="PROKAR_LIPOPROTEIN"/>
    <property type="match status" value="1"/>
</dbReference>
<gene>
    <name evidence="2" type="ORF">FUSO3_05595</name>
</gene>
<accession>A0AB73BWC4</accession>